<dbReference type="PROSITE" id="PS51163">
    <property type="entry name" value="YRDC"/>
    <property type="match status" value="1"/>
</dbReference>
<protein>
    <recommendedName>
        <fullName evidence="1">YrdC-like domain-containing protein</fullName>
    </recommendedName>
</protein>
<evidence type="ECO:0000313" key="2">
    <source>
        <dbReference type="EMBL" id="SVB50672.1"/>
    </source>
</evidence>
<feature type="domain" description="YrdC-like" evidence="1">
    <location>
        <begin position="14"/>
        <end position="200"/>
    </location>
</feature>
<dbReference type="NCBIfam" id="TIGR00057">
    <property type="entry name" value="L-threonylcarbamoyladenylate synthase"/>
    <property type="match status" value="1"/>
</dbReference>
<dbReference type="InterPro" id="IPR006070">
    <property type="entry name" value="Sua5-like_dom"/>
</dbReference>
<dbReference type="AlphaFoldDB" id="A0A382EK15"/>
<dbReference type="EMBL" id="UINC01044772">
    <property type="protein sequence ID" value="SVB50672.1"/>
    <property type="molecule type" value="Genomic_DNA"/>
</dbReference>
<dbReference type="InterPro" id="IPR052532">
    <property type="entry name" value="SUA5_domain"/>
</dbReference>
<dbReference type="PANTHER" id="PTHR42828">
    <property type="entry name" value="DHBP SYNTHASE RIBB-LIKE ALPHA/BETA DOMAIN-CONTAINING PROTEIN"/>
    <property type="match status" value="1"/>
</dbReference>
<dbReference type="Pfam" id="PF01300">
    <property type="entry name" value="Sua5_yciO_yrdC"/>
    <property type="match status" value="1"/>
</dbReference>
<dbReference type="Gene3D" id="3.90.870.10">
    <property type="entry name" value="DHBP synthase"/>
    <property type="match status" value="1"/>
</dbReference>
<gene>
    <name evidence="2" type="ORF">METZ01_LOCUS203526</name>
</gene>
<proteinExistence type="predicted"/>
<dbReference type="PANTHER" id="PTHR42828:SF3">
    <property type="entry name" value="THREONYLCARBAMOYL-AMP SYNTHASE"/>
    <property type="match status" value="1"/>
</dbReference>
<evidence type="ECO:0000259" key="1">
    <source>
        <dbReference type="PROSITE" id="PS51163"/>
    </source>
</evidence>
<accession>A0A382EK15</accession>
<organism evidence="2">
    <name type="scientific">marine metagenome</name>
    <dbReference type="NCBI Taxonomy" id="408172"/>
    <lineage>
        <taxon>unclassified sequences</taxon>
        <taxon>metagenomes</taxon>
        <taxon>ecological metagenomes</taxon>
    </lineage>
</organism>
<dbReference type="InterPro" id="IPR017945">
    <property type="entry name" value="DHBP_synth_RibB-like_a/b_dom"/>
</dbReference>
<dbReference type="SUPFAM" id="SSF55821">
    <property type="entry name" value="YrdC/RibB"/>
    <property type="match status" value="1"/>
</dbReference>
<sequence length="206" mass="22820">MSQFFSIHPQNPQKRLIQKAGDIVLGGGIIAYPTDSAYALGCSLDNKQGLDRIREIRKISLDHDFTLVCRDLSDLGSYARVSNQVYRMLKSNTPGAYTFILEASRRVPKRLVQAKRKTIGMRVPENRICHALVQAVGEPMMSTSLILAGDTDPLTDPYEIRQILESDVDLVIDGGFCGLEPSTVVELTGDRPRILRRGCGDIAPFD</sequence>
<name>A0A382EK15_9ZZZZ</name>
<dbReference type="GO" id="GO:0003725">
    <property type="term" value="F:double-stranded RNA binding"/>
    <property type="evidence" value="ECO:0007669"/>
    <property type="project" value="InterPro"/>
</dbReference>
<reference evidence="2" key="1">
    <citation type="submission" date="2018-05" db="EMBL/GenBank/DDBJ databases">
        <authorList>
            <person name="Lanie J.A."/>
            <person name="Ng W.-L."/>
            <person name="Kazmierczak K.M."/>
            <person name="Andrzejewski T.M."/>
            <person name="Davidsen T.M."/>
            <person name="Wayne K.J."/>
            <person name="Tettelin H."/>
            <person name="Glass J.I."/>
            <person name="Rusch D."/>
            <person name="Podicherti R."/>
            <person name="Tsui H.-C.T."/>
            <person name="Winkler M.E."/>
        </authorList>
    </citation>
    <scope>NUCLEOTIDE SEQUENCE</scope>
</reference>